<name>A0AAW0KR03_QUESU</name>
<evidence type="ECO:0000313" key="1">
    <source>
        <dbReference type="EMBL" id="KAK7840806.1"/>
    </source>
</evidence>
<proteinExistence type="predicted"/>
<dbReference type="Proteomes" id="UP000237347">
    <property type="component" value="Unassembled WGS sequence"/>
</dbReference>
<gene>
    <name evidence="1" type="ORF">CFP56_016238</name>
</gene>
<sequence>MEKIFKQLKILEASVSINAAAVFSKLALTQWSDWKQILLQSRAVSLDVSGAIYLVCSINSEAISSIKTEVHQNGSPVPQEMPQINDCDY</sequence>
<evidence type="ECO:0000313" key="2">
    <source>
        <dbReference type="Proteomes" id="UP000237347"/>
    </source>
</evidence>
<dbReference type="EMBL" id="PKMF04000254">
    <property type="protein sequence ID" value="KAK7840806.1"/>
    <property type="molecule type" value="Genomic_DNA"/>
</dbReference>
<accession>A0AAW0KR03</accession>
<dbReference type="AlphaFoldDB" id="A0AAW0KR03"/>
<protein>
    <submittedName>
        <fullName evidence="1">Uncharacterized protein</fullName>
    </submittedName>
</protein>
<reference evidence="1 2" key="1">
    <citation type="journal article" date="2018" name="Sci. Data">
        <title>The draft genome sequence of cork oak.</title>
        <authorList>
            <person name="Ramos A.M."/>
            <person name="Usie A."/>
            <person name="Barbosa P."/>
            <person name="Barros P.M."/>
            <person name="Capote T."/>
            <person name="Chaves I."/>
            <person name="Simoes F."/>
            <person name="Abreu I."/>
            <person name="Carrasquinho I."/>
            <person name="Faro C."/>
            <person name="Guimaraes J.B."/>
            <person name="Mendonca D."/>
            <person name="Nobrega F."/>
            <person name="Rodrigues L."/>
            <person name="Saibo N.J.M."/>
            <person name="Varela M.C."/>
            <person name="Egas C."/>
            <person name="Matos J."/>
            <person name="Miguel C.M."/>
            <person name="Oliveira M.M."/>
            <person name="Ricardo C.P."/>
            <person name="Goncalves S."/>
        </authorList>
    </citation>
    <scope>NUCLEOTIDE SEQUENCE [LARGE SCALE GENOMIC DNA]</scope>
    <source>
        <strain evidence="2">cv. HL8</strain>
    </source>
</reference>
<organism evidence="1 2">
    <name type="scientific">Quercus suber</name>
    <name type="common">Cork oak</name>
    <dbReference type="NCBI Taxonomy" id="58331"/>
    <lineage>
        <taxon>Eukaryota</taxon>
        <taxon>Viridiplantae</taxon>
        <taxon>Streptophyta</taxon>
        <taxon>Embryophyta</taxon>
        <taxon>Tracheophyta</taxon>
        <taxon>Spermatophyta</taxon>
        <taxon>Magnoliopsida</taxon>
        <taxon>eudicotyledons</taxon>
        <taxon>Gunneridae</taxon>
        <taxon>Pentapetalae</taxon>
        <taxon>rosids</taxon>
        <taxon>fabids</taxon>
        <taxon>Fagales</taxon>
        <taxon>Fagaceae</taxon>
        <taxon>Quercus</taxon>
    </lineage>
</organism>
<keyword evidence="2" id="KW-1185">Reference proteome</keyword>
<comment type="caution">
    <text evidence="1">The sequence shown here is derived from an EMBL/GenBank/DDBJ whole genome shotgun (WGS) entry which is preliminary data.</text>
</comment>